<reference evidence="1" key="1">
    <citation type="journal article" date="2020" name="Stud. Mycol.">
        <title>101 Dothideomycetes genomes: a test case for predicting lifestyles and emergence of pathogens.</title>
        <authorList>
            <person name="Haridas S."/>
            <person name="Albert R."/>
            <person name="Binder M."/>
            <person name="Bloem J."/>
            <person name="Labutti K."/>
            <person name="Salamov A."/>
            <person name="Andreopoulos B."/>
            <person name="Baker S."/>
            <person name="Barry K."/>
            <person name="Bills G."/>
            <person name="Bluhm B."/>
            <person name="Cannon C."/>
            <person name="Castanera R."/>
            <person name="Culley D."/>
            <person name="Daum C."/>
            <person name="Ezra D."/>
            <person name="Gonzalez J."/>
            <person name="Henrissat B."/>
            <person name="Kuo A."/>
            <person name="Liang C."/>
            <person name="Lipzen A."/>
            <person name="Lutzoni F."/>
            <person name="Magnuson J."/>
            <person name="Mondo S."/>
            <person name="Nolan M."/>
            <person name="Ohm R."/>
            <person name="Pangilinan J."/>
            <person name="Park H.-J."/>
            <person name="Ramirez L."/>
            <person name="Alfaro M."/>
            <person name="Sun H."/>
            <person name="Tritt A."/>
            <person name="Yoshinaga Y."/>
            <person name="Zwiers L.-H."/>
            <person name="Turgeon B."/>
            <person name="Goodwin S."/>
            <person name="Spatafora J."/>
            <person name="Crous P."/>
            <person name="Grigoriev I."/>
        </authorList>
    </citation>
    <scope>NUCLEOTIDE SEQUENCE</scope>
    <source>
        <strain evidence="1">ATCC 16933</strain>
    </source>
</reference>
<dbReference type="Proteomes" id="UP000799766">
    <property type="component" value="Unassembled WGS sequence"/>
</dbReference>
<evidence type="ECO:0000313" key="2">
    <source>
        <dbReference type="Proteomes" id="UP000799766"/>
    </source>
</evidence>
<gene>
    <name evidence="1" type="ORF">BDY21DRAFT_108646</name>
</gene>
<organism evidence="1 2">
    <name type="scientific">Lineolata rhizophorae</name>
    <dbReference type="NCBI Taxonomy" id="578093"/>
    <lineage>
        <taxon>Eukaryota</taxon>
        <taxon>Fungi</taxon>
        <taxon>Dikarya</taxon>
        <taxon>Ascomycota</taxon>
        <taxon>Pezizomycotina</taxon>
        <taxon>Dothideomycetes</taxon>
        <taxon>Dothideomycetes incertae sedis</taxon>
        <taxon>Lineolatales</taxon>
        <taxon>Lineolataceae</taxon>
        <taxon>Lineolata</taxon>
    </lineage>
</organism>
<keyword evidence="2" id="KW-1185">Reference proteome</keyword>
<sequence length="266" mass="31335">MEWSGRPQRHRWLVWFPTLAQASPFRRVEMRFQIIRLIGPHVNVCRVIRFSVLSLQLRCCRWKMIMRYRWGTLYNSATQAVSTTPMVPDGPSADFLQRTSRDIGFRVSATRTRFSSSGFSRFSGHKLRSNRLRDYRLCGRGSHSRRFSSLSRCGTFLGSSFRRRLRIVLCLARRWCPRFSQQFLVRRLLSVSKRVATSNRTYRREISQLFLAPAGLHWSVIRLGRRTAGIRSCRCARWSPRQKRRCGFFSPNRGHDWARCPTDRGL</sequence>
<protein>
    <submittedName>
        <fullName evidence="1">Uncharacterized protein</fullName>
    </submittedName>
</protein>
<accession>A0A6A6NRE9</accession>
<name>A0A6A6NRE9_9PEZI</name>
<dbReference type="AlphaFoldDB" id="A0A6A6NRE9"/>
<evidence type="ECO:0000313" key="1">
    <source>
        <dbReference type="EMBL" id="KAF2454289.1"/>
    </source>
</evidence>
<dbReference type="EMBL" id="MU001692">
    <property type="protein sequence ID" value="KAF2454289.1"/>
    <property type="molecule type" value="Genomic_DNA"/>
</dbReference>
<proteinExistence type="predicted"/>